<evidence type="ECO:0000313" key="12">
    <source>
        <dbReference type="EMBL" id="KAK9966112.1"/>
    </source>
</evidence>
<dbReference type="InterPro" id="IPR039398">
    <property type="entry name" value="Deltex_fam"/>
</dbReference>
<evidence type="ECO:0000313" key="13">
    <source>
        <dbReference type="Proteomes" id="UP001479290"/>
    </source>
</evidence>
<dbReference type="Proteomes" id="UP001479290">
    <property type="component" value="Unassembled WGS sequence"/>
</dbReference>
<proteinExistence type="inferred from homology"/>
<dbReference type="Gene3D" id="3.30.390.130">
    <property type="match status" value="1"/>
</dbReference>
<dbReference type="InterPro" id="IPR027370">
    <property type="entry name" value="Znf-RING_euk"/>
</dbReference>
<feature type="domain" description="RING-type" evidence="11">
    <location>
        <begin position="820"/>
        <end position="859"/>
    </location>
</feature>
<comment type="pathway">
    <text evidence="2 9">Protein modification; protein ubiquitination.</text>
</comment>
<accession>A0AAW2A0X7</accession>
<dbReference type="EC" id="2.3.2.27" evidence="9"/>
<dbReference type="Pfam" id="PF18102">
    <property type="entry name" value="DTC"/>
    <property type="match status" value="1"/>
</dbReference>
<dbReference type="GO" id="GO:0005737">
    <property type="term" value="C:cytoplasm"/>
    <property type="evidence" value="ECO:0007669"/>
    <property type="project" value="UniProtKB-SubCell"/>
</dbReference>
<feature type="compositionally biased region" description="Polar residues" evidence="10">
    <location>
        <begin position="46"/>
        <end position="65"/>
    </location>
</feature>
<comment type="similarity">
    <text evidence="3 9">Belongs to the Deltex family.</text>
</comment>
<keyword evidence="9" id="KW-0963">Cytoplasm</keyword>
<feature type="region of interest" description="Disordered" evidence="10">
    <location>
        <begin position="791"/>
        <end position="814"/>
    </location>
</feature>
<evidence type="ECO:0000256" key="6">
    <source>
        <dbReference type="ARBA" id="ARBA00022771"/>
    </source>
</evidence>
<evidence type="ECO:0000256" key="9">
    <source>
        <dbReference type="RuleBase" id="RU367105"/>
    </source>
</evidence>
<keyword evidence="13" id="KW-1185">Reference proteome</keyword>
<dbReference type="PROSITE" id="PS00518">
    <property type="entry name" value="ZF_RING_1"/>
    <property type="match status" value="1"/>
</dbReference>
<dbReference type="SUPFAM" id="SSF57850">
    <property type="entry name" value="RING/U-box"/>
    <property type="match status" value="1"/>
</dbReference>
<comment type="subcellular location">
    <subcellularLocation>
        <location evidence="9">Cytoplasm</location>
    </subcellularLocation>
</comment>
<feature type="compositionally biased region" description="Polar residues" evidence="10">
    <location>
        <begin position="237"/>
        <end position="249"/>
    </location>
</feature>
<dbReference type="EMBL" id="JAWDJR010000011">
    <property type="protein sequence ID" value="KAK9966112.1"/>
    <property type="molecule type" value="Genomic_DNA"/>
</dbReference>
<evidence type="ECO:0000256" key="4">
    <source>
        <dbReference type="ARBA" id="ARBA00022679"/>
    </source>
</evidence>
<feature type="region of interest" description="Disordered" evidence="10">
    <location>
        <begin position="1"/>
        <end position="115"/>
    </location>
</feature>
<organism evidence="12 13">
    <name type="scientific">Culter alburnus</name>
    <name type="common">Topmouth culter</name>
    <dbReference type="NCBI Taxonomy" id="194366"/>
    <lineage>
        <taxon>Eukaryota</taxon>
        <taxon>Metazoa</taxon>
        <taxon>Chordata</taxon>
        <taxon>Craniata</taxon>
        <taxon>Vertebrata</taxon>
        <taxon>Euteleostomi</taxon>
        <taxon>Actinopterygii</taxon>
        <taxon>Neopterygii</taxon>
        <taxon>Teleostei</taxon>
        <taxon>Ostariophysi</taxon>
        <taxon>Cypriniformes</taxon>
        <taxon>Xenocyprididae</taxon>
        <taxon>Xenocypridinae</taxon>
        <taxon>Culter</taxon>
    </lineage>
</organism>
<evidence type="ECO:0000256" key="5">
    <source>
        <dbReference type="ARBA" id="ARBA00022723"/>
    </source>
</evidence>
<evidence type="ECO:0000256" key="3">
    <source>
        <dbReference type="ARBA" id="ARBA00009413"/>
    </source>
</evidence>
<evidence type="ECO:0000256" key="1">
    <source>
        <dbReference type="ARBA" id="ARBA00000900"/>
    </source>
</evidence>
<keyword evidence="6 8" id="KW-0863">Zinc-finger</keyword>
<dbReference type="CDD" id="cd09633">
    <property type="entry name" value="Deltex_C"/>
    <property type="match status" value="1"/>
</dbReference>
<dbReference type="GO" id="GO:0016567">
    <property type="term" value="P:protein ubiquitination"/>
    <property type="evidence" value="ECO:0007669"/>
    <property type="project" value="UniProtKB-UniRule"/>
</dbReference>
<dbReference type="Gene3D" id="3.30.40.10">
    <property type="entry name" value="Zinc/RING finger domain, C3HC4 (zinc finger)"/>
    <property type="match status" value="1"/>
</dbReference>
<protein>
    <recommendedName>
        <fullName evidence="9">E3 ubiquitin-protein ligase</fullName>
        <ecNumber evidence="9">2.3.2.27</ecNumber>
    </recommendedName>
</protein>
<dbReference type="PROSITE" id="PS50089">
    <property type="entry name" value="ZF_RING_2"/>
    <property type="match status" value="1"/>
</dbReference>
<evidence type="ECO:0000256" key="2">
    <source>
        <dbReference type="ARBA" id="ARBA00004906"/>
    </source>
</evidence>
<name>A0AAW2A0X7_CULAL</name>
<sequence>MSHGQEQTVDEEPMDTSENVLDLYTAGIGSPDSRPAQNLPIGGAHSSGSQQNEDLYTSTGNQGSPSFEMKRLNFTSHRSGSQQNEDLYTAGTGFPDSRPTQNFPIGGAHSSGSQQNEAQLMQNEFLNGQGISSHRVVTEQPIGSSGQHLSTVGHDHLDLRMAGAGDQGSRKTVDDIKHQNFKTHRSDSQQNENPLTSSTDGQFSNGQDFTAGAGVQDPRPTQNFTSAGAHRSDSWRNEQTLTSPSSDVQFTYDKDWRTAGAEGQDSRTTLDVMKNQKTTKNQTHRSDSQSEEDNSEVGEKSQSSELLDIAKFKIKVDLREPFPGKWRSTLEKALQTCLSKLEGKPSVHRLKLMDDESWAEVQITPSRALEAVKKLKSVPLTFKHEKKEVTAWIFLDETHSVTGQQNPSMLDKNRISSPKVTSPVPVTSAALKDSNNVNDVVPANSGLNVPLYQFWYMHHAYRKELEQIEKRHGVSIFAEVSVSINPTKSPRPDSVSKATDEVQTLVQRCVDSFSDADINHNHMDSDSVKQALRHIQSEETKMMFTMSASNCLFFGPKKFTDVIKREVEGTRVESKFNNKSSQVNVDNNDSPQIRSSLDMDTKELPTQLEMDKVYWDLMKLSYKEQLLQLKTKYGVSFNEEKLQKNLTIKVQARSNGVQHINLESHAIRALTQLYQKLSSAAVTCELKNPKDAAVLGSAVEKLQQEHHCVVVAADVLSRWRLVGLPEHLGPAIAEIEKILKMSVFDDKMKKSIGYSGDIPHARGIKWNPMPDYGSGAVGGSVRDERVNFRRRSEADTGFNEDSKHSSGHESKDAHAEEETCTICMDSFTDKKKLKCGHEFCRDCISASEKSLGSICPVCKEVYGKLEGNQPDGTMNVTKSRSSLPGYPECGSIEITYSIPSGVQTEKHPNPGQYYHGTNRQAYLPDNPEGKNVLTLLQRAFQQKLIFTVGKSTTTGAENVVTWNDIHHKTSKYGGPQSYGYPDPDYLKRVKDELKAKGIE</sequence>
<dbReference type="InterPro" id="IPR039399">
    <property type="entry name" value="Deltex_C_sf"/>
</dbReference>
<keyword evidence="4 9" id="KW-0808">Transferase</keyword>
<dbReference type="GO" id="GO:0007219">
    <property type="term" value="P:Notch signaling pathway"/>
    <property type="evidence" value="ECO:0007669"/>
    <property type="project" value="InterPro"/>
</dbReference>
<dbReference type="AlphaFoldDB" id="A0AAW2A0X7"/>
<keyword evidence="5 9" id="KW-0479">Metal-binding</keyword>
<evidence type="ECO:0000256" key="7">
    <source>
        <dbReference type="ARBA" id="ARBA00022833"/>
    </source>
</evidence>
<reference evidence="12 13" key="1">
    <citation type="submission" date="2024-05" db="EMBL/GenBank/DDBJ databases">
        <title>A high-quality chromosomal-level genome assembly of Topmouth culter (Culter alburnus).</title>
        <authorList>
            <person name="Zhao H."/>
        </authorList>
    </citation>
    <scope>NUCLEOTIDE SEQUENCE [LARGE SCALE GENOMIC DNA]</scope>
    <source>
        <strain evidence="12">CATC2023</strain>
        <tissue evidence="12">Muscle</tissue>
    </source>
</reference>
<dbReference type="InterPro" id="IPR013083">
    <property type="entry name" value="Znf_RING/FYVE/PHD"/>
</dbReference>
<feature type="compositionally biased region" description="Polar residues" evidence="10">
    <location>
        <begin position="188"/>
        <end position="208"/>
    </location>
</feature>
<evidence type="ECO:0000259" key="11">
    <source>
        <dbReference type="PROSITE" id="PS50089"/>
    </source>
</evidence>
<evidence type="ECO:0000256" key="10">
    <source>
        <dbReference type="SAM" id="MobiDB-lite"/>
    </source>
</evidence>
<dbReference type="PANTHER" id="PTHR12622">
    <property type="entry name" value="DELTEX-RELATED"/>
    <property type="match status" value="1"/>
</dbReference>
<gene>
    <name evidence="12" type="ORF">ABG768_003240</name>
</gene>
<dbReference type="Pfam" id="PF13445">
    <property type="entry name" value="zf-RING_UBOX"/>
    <property type="match status" value="1"/>
</dbReference>
<feature type="region of interest" description="Disordered" evidence="10">
    <location>
        <begin position="181"/>
        <end position="302"/>
    </location>
</feature>
<evidence type="ECO:0000256" key="8">
    <source>
        <dbReference type="PROSITE-ProRule" id="PRU00175"/>
    </source>
</evidence>
<dbReference type="InterPro" id="IPR017907">
    <property type="entry name" value="Znf_RING_CS"/>
</dbReference>
<dbReference type="FunFam" id="3.30.390.130:FF:000001">
    <property type="entry name" value="Probable E3 ubiquitin-protein ligase DTX3"/>
    <property type="match status" value="1"/>
</dbReference>
<comment type="catalytic activity">
    <reaction evidence="1 9">
        <text>S-ubiquitinyl-[E2 ubiquitin-conjugating enzyme]-L-cysteine + [acceptor protein]-L-lysine = [E2 ubiquitin-conjugating enzyme]-L-cysteine + N(6)-ubiquitinyl-[acceptor protein]-L-lysine.</text>
        <dbReference type="EC" id="2.3.2.27"/>
    </reaction>
</comment>
<dbReference type="InterPro" id="IPR001841">
    <property type="entry name" value="Znf_RING"/>
</dbReference>
<dbReference type="SMART" id="SM00184">
    <property type="entry name" value="RING"/>
    <property type="match status" value="1"/>
</dbReference>
<dbReference type="InterPro" id="IPR039396">
    <property type="entry name" value="Deltex_C"/>
</dbReference>
<keyword evidence="7 9" id="KW-0862">Zinc</keyword>
<dbReference type="GO" id="GO:0061630">
    <property type="term" value="F:ubiquitin protein ligase activity"/>
    <property type="evidence" value="ECO:0007669"/>
    <property type="project" value="UniProtKB-UniRule"/>
</dbReference>
<feature type="compositionally biased region" description="Polar residues" evidence="10">
    <location>
        <begin position="73"/>
        <end position="86"/>
    </location>
</feature>
<dbReference type="GO" id="GO:0008270">
    <property type="term" value="F:zinc ion binding"/>
    <property type="evidence" value="ECO:0007669"/>
    <property type="project" value="UniProtKB-KW"/>
</dbReference>
<comment type="caution">
    <text evidence="12">The sequence shown here is derived from an EMBL/GenBank/DDBJ whole genome shotgun (WGS) entry which is preliminary data.</text>
</comment>